<keyword evidence="2" id="KW-1185">Reference proteome</keyword>
<dbReference type="PANTHER" id="PTHR33332">
    <property type="entry name" value="REVERSE TRANSCRIPTASE DOMAIN-CONTAINING PROTEIN"/>
    <property type="match status" value="1"/>
</dbReference>
<dbReference type="InParanoid" id="A0A4W3J5T1"/>
<protein>
    <submittedName>
        <fullName evidence="1">Uncharacterized protein</fullName>
    </submittedName>
</protein>
<reference evidence="1" key="4">
    <citation type="submission" date="2025-08" db="UniProtKB">
        <authorList>
            <consortium name="Ensembl"/>
        </authorList>
    </citation>
    <scope>IDENTIFICATION</scope>
</reference>
<name>A0A4W3J5T1_CALMI</name>
<dbReference type="Proteomes" id="UP000314986">
    <property type="component" value="Unassembled WGS sequence"/>
</dbReference>
<reference evidence="1" key="5">
    <citation type="submission" date="2025-09" db="UniProtKB">
        <authorList>
            <consortium name="Ensembl"/>
        </authorList>
    </citation>
    <scope>IDENTIFICATION</scope>
</reference>
<dbReference type="AlphaFoldDB" id="A0A4W3J5T1"/>
<dbReference type="GeneTree" id="ENSGT01010000222343"/>
<sequence>QRRCINVNYIVYWQRQIYEIIIILAFDIAPYRYNTLVKVTNEFCLSVTRAPSASSSSLTSTTSYIVDHAILLLCLSSHPNLHDSVLEWFRSYLSYHLHFIFTNGFSSNPRIVSCGIPQGSALGPLLFNIYMLPLGDIIRRHWVNFHMYPSASTLDSMNSWMRANFLQLNINKTENLLIGSLQPLHTSGAVGITSQRSTLHLTELVQNLGGLFDPQLSFLPLICPMARSAFPHLCNITRLLHCLTPRPPKPSNAHS</sequence>
<evidence type="ECO:0000313" key="2">
    <source>
        <dbReference type="Proteomes" id="UP000314986"/>
    </source>
</evidence>
<dbReference type="Ensembl" id="ENSCMIT00000035458.1">
    <property type="protein sequence ID" value="ENSCMIP00000034936.1"/>
    <property type="gene ID" value="ENSCMIG00000014809.1"/>
</dbReference>
<accession>A0A4W3J5T1</accession>
<proteinExistence type="predicted"/>
<dbReference type="STRING" id="7868.ENSCMIP00000034936"/>
<reference evidence="2" key="3">
    <citation type="journal article" date="2014" name="Nature">
        <title>Elephant shark genome provides unique insights into gnathostome evolution.</title>
        <authorList>
            <consortium name="International Elephant Shark Genome Sequencing Consortium"/>
            <person name="Venkatesh B."/>
            <person name="Lee A.P."/>
            <person name="Ravi V."/>
            <person name="Maurya A.K."/>
            <person name="Lian M.M."/>
            <person name="Swann J.B."/>
            <person name="Ohta Y."/>
            <person name="Flajnik M.F."/>
            <person name="Sutoh Y."/>
            <person name="Kasahara M."/>
            <person name="Hoon S."/>
            <person name="Gangu V."/>
            <person name="Roy S.W."/>
            <person name="Irimia M."/>
            <person name="Korzh V."/>
            <person name="Kondrychyn I."/>
            <person name="Lim Z.W."/>
            <person name="Tay B.H."/>
            <person name="Tohari S."/>
            <person name="Kong K.W."/>
            <person name="Ho S."/>
            <person name="Lorente-Galdos B."/>
            <person name="Quilez J."/>
            <person name="Marques-Bonet T."/>
            <person name="Raney B.J."/>
            <person name="Ingham P.W."/>
            <person name="Tay A."/>
            <person name="Hillier L.W."/>
            <person name="Minx P."/>
            <person name="Boehm T."/>
            <person name="Wilson R.K."/>
            <person name="Brenner S."/>
            <person name="Warren W.C."/>
        </authorList>
    </citation>
    <scope>NUCLEOTIDE SEQUENCE [LARGE SCALE GENOMIC DNA]</scope>
</reference>
<evidence type="ECO:0000313" key="1">
    <source>
        <dbReference type="Ensembl" id="ENSCMIP00000034936.1"/>
    </source>
</evidence>
<reference evidence="2" key="1">
    <citation type="journal article" date="2006" name="Science">
        <title>Ancient noncoding elements conserved in the human genome.</title>
        <authorList>
            <person name="Venkatesh B."/>
            <person name="Kirkness E.F."/>
            <person name="Loh Y.H."/>
            <person name="Halpern A.L."/>
            <person name="Lee A.P."/>
            <person name="Johnson J."/>
            <person name="Dandona N."/>
            <person name="Viswanathan L.D."/>
            <person name="Tay A."/>
            <person name="Venter J.C."/>
            <person name="Strausberg R.L."/>
            <person name="Brenner S."/>
        </authorList>
    </citation>
    <scope>NUCLEOTIDE SEQUENCE [LARGE SCALE GENOMIC DNA]</scope>
</reference>
<organism evidence="1 2">
    <name type="scientific">Callorhinchus milii</name>
    <name type="common">Ghost shark</name>
    <dbReference type="NCBI Taxonomy" id="7868"/>
    <lineage>
        <taxon>Eukaryota</taxon>
        <taxon>Metazoa</taxon>
        <taxon>Chordata</taxon>
        <taxon>Craniata</taxon>
        <taxon>Vertebrata</taxon>
        <taxon>Chondrichthyes</taxon>
        <taxon>Holocephali</taxon>
        <taxon>Chimaeriformes</taxon>
        <taxon>Callorhinchidae</taxon>
        <taxon>Callorhinchus</taxon>
    </lineage>
</organism>
<reference evidence="2" key="2">
    <citation type="journal article" date="2007" name="PLoS Biol.">
        <title>Survey sequencing and comparative analysis of the elephant shark (Callorhinchus milii) genome.</title>
        <authorList>
            <person name="Venkatesh B."/>
            <person name="Kirkness E.F."/>
            <person name="Loh Y.H."/>
            <person name="Halpern A.L."/>
            <person name="Lee A.P."/>
            <person name="Johnson J."/>
            <person name="Dandona N."/>
            <person name="Viswanathan L.D."/>
            <person name="Tay A."/>
            <person name="Venter J.C."/>
            <person name="Strausberg R.L."/>
            <person name="Brenner S."/>
        </authorList>
    </citation>
    <scope>NUCLEOTIDE SEQUENCE [LARGE SCALE GENOMIC DNA]</scope>
</reference>